<feature type="coiled-coil region" evidence="20">
    <location>
        <begin position="711"/>
        <end position="943"/>
    </location>
</feature>
<dbReference type="PANTHER" id="PTHR18867:SF12">
    <property type="entry name" value="DNA REPAIR PROTEIN RAD50"/>
    <property type="match status" value="1"/>
</dbReference>
<comment type="cofactor">
    <cofactor evidence="1">
        <name>Zn(2+)</name>
        <dbReference type="ChEBI" id="CHEBI:29105"/>
    </cofactor>
</comment>
<keyword evidence="13" id="KW-0460">Magnesium</keyword>
<evidence type="ECO:0000256" key="1">
    <source>
        <dbReference type="ARBA" id="ARBA00001947"/>
    </source>
</evidence>
<evidence type="ECO:0000256" key="3">
    <source>
        <dbReference type="ARBA" id="ARBA00004286"/>
    </source>
</evidence>
<feature type="coiled-coil region" evidence="20">
    <location>
        <begin position="466"/>
        <end position="523"/>
    </location>
</feature>
<dbReference type="Proteomes" id="UP000187013">
    <property type="component" value="Unassembled WGS sequence"/>
</dbReference>
<comment type="similarity">
    <text evidence="4">Belongs to the SMC family. RAD50 subfamily.</text>
</comment>
<comment type="subcellular location">
    <subcellularLocation>
        <location evidence="3">Chromosome</location>
    </subcellularLocation>
    <subcellularLocation>
        <location evidence="2">Nucleus</location>
    </subcellularLocation>
</comment>
<dbReference type="Pfam" id="PF04423">
    <property type="entry name" value="Rad50_zn_hook"/>
    <property type="match status" value="1"/>
</dbReference>
<dbReference type="OrthoDB" id="18797at2759"/>
<keyword evidence="17" id="KW-0469">Meiosis</keyword>
<keyword evidence="6" id="KW-0158">Chromosome</keyword>
<evidence type="ECO:0000256" key="20">
    <source>
        <dbReference type="SAM" id="Coils"/>
    </source>
</evidence>
<dbReference type="GO" id="GO:0000725">
    <property type="term" value="P:recombinational repair"/>
    <property type="evidence" value="ECO:0007669"/>
    <property type="project" value="UniProtKB-ARBA"/>
</dbReference>
<name>A0A1Q3A464_ZYGRO</name>
<dbReference type="Pfam" id="PF13476">
    <property type="entry name" value="AAA_23"/>
    <property type="match status" value="1"/>
</dbReference>
<dbReference type="GO" id="GO:0003691">
    <property type="term" value="F:double-stranded telomeric DNA binding"/>
    <property type="evidence" value="ECO:0007669"/>
    <property type="project" value="TreeGrafter"/>
</dbReference>
<dbReference type="InterPro" id="IPR013134">
    <property type="entry name" value="Zn_hook_RAD50"/>
</dbReference>
<feature type="binding site" evidence="19">
    <location>
        <position position="679"/>
    </location>
    <ligand>
        <name>Zn(2+)</name>
        <dbReference type="ChEBI" id="CHEBI:29105"/>
    </ligand>
</feature>
<keyword evidence="16" id="KW-0539">Nucleus</keyword>
<evidence type="ECO:0000256" key="6">
    <source>
        <dbReference type="ARBA" id="ARBA00022454"/>
    </source>
</evidence>
<dbReference type="GO" id="GO:0070192">
    <property type="term" value="P:chromosome organization involved in meiotic cell cycle"/>
    <property type="evidence" value="ECO:0007669"/>
    <property type="project" value="TreeGrafter"/>
</dbReference>
<evidence type="ECO:0000256" key="2">
    <source>
        <dbReference type="ARBA" id="ARBA00004123"/>
    </source>
</evidence>
<gene>
    <name evidence="22" type="ORF">ZYGR_0U03230</name>
</gene>
<evidence type="ECO:0000256" key="15">
    <source>
        <dbReference type="ARBA" id="ARBA00023204"/>
    </source>
</evidence>
<dbReference type="Pfam" id="PF13558">
    <property type="entry name" value="SbcC_Walker_B"/>
    <property type="match status" value="1"/>
</dbReference>
<evidence type="ECO:0000256" key="7">
    <source>
        <dbReference type="ARBA" id="ARBA00022723"/>
    </source>
</evidence>
<keyword evidence="7 19" id="KW-0479">Metal-binding</keyword>
<organism evidence="22 23">
    <name type="scientific">Zygosaccharomyces rouxii</name>
    <dbReference type="NCBI Taxonomy" id="4956"/>
    <lineage>
        <taxon>Eukaryota</taxon>
        <taxon>Fungi</taxon>
        <taxon>Dikarya</taxon>
        <taxon>Ascomycota</taxon>
        <taxon>Saccharomycotina</taxon>
        <taxon>Saccharomycetes</taxon>
        <taxon>Saccharomycetales</taxon>
        <taxon>Saccharomycetaceae</taxon>
        <taxon>Zygosaccharomyces</taxon>
    </lineage>
</organism>
<dbReference type="GO" id="GO:0000794">
    <property type="term" value="C:condensed nuclear chromosome"/>
    <property type="evidence" value="ECO:0007669"/>
    <property type="project" value="TreeGrafter"/>
</dbReference>
<dbReference type="GO" id="GO:0043047">
    <property type="term" value="F:single-stranded telomeric DNA binding"/>
    <property type="evidence" value="ECO:0007669"/>
    <property type="project" value="TreeGrafter"/>
</dbReference>
<keyword evidence="9" id="KW-0227">DNA damage</keyword>
<dbReference type="EMBL" id="BDGX01000021">
    <property type="protein sequence ID" value="GAV50467.1"/>
    <property type="molecule type" value="Genomic_DNA"/>
</dbReference>
<dbReference type="InterPro" id="IPR038729">
    <property type="entry name" value="Rad50/SbcC_AAA"/>
</dbReference>
<dbReference type="GO" id="GO:0051880">
    <property type="term" value="F:G-quadruplex DNA binding"/>
    <property type="evidence" value="ECO:0007669"/>
    <property type="project" value="TreeGrafter"/>
</dbReference>
<evidence type="ECO:0000256" key="13">
    <source>
        <dbReference type="ARBA" id="ARBA00022842"/>
    </source>
</evidence>
<dbReference type="GO" id="GO:0007004">
    <property type="term" value="P:telomere maintenance via telomerase"/>
    <property type="evidence" value="ECO:0007669"/>
    <property type="project" value="TreeGrafter"/>
</dbReference>
<accession>A0A1Q3A464</accession>
<keyword evidence="15" id="KW-0234">DNA repair</keyword>
<evidence type="ECO:0000256" key="4">
    <source>
        <dbReference type="ARBA" id="ARBA00009439"/>
    </source>
</evidence>
<feature type="coiled-coil region" evidence="20">
    <location>
        <begin position="1000"/>
        <end position="1097"/>
    </location>
</feature>
<dbReference type="GO" id="GO:0006303">
    <property type="term" value="P:double-strand break repair via nonhomologous end joining"/>
    <property type="evidence" value="ECO:0007669"/>
    <property type="project" value="UniProtKB-ARBA"/>
</dbReference>
<dbReference type="GO" id="GO:0005524">
    <property type="term" value="F:ATP binding"/>
    <property type="evidence" value="ECO:0007669"/>
    <property type="project" value="UniProtKB-KW"/>
</dbReference>
<dbReference type="GO" id="GO:0007127">
    <property type="term" value="P:meiosis I"/>
    <property type="evidence" value="ECO:0007669"/>
    <property type="project" value="UniProtKB-ARBA"/>
</dbReference>
<dbReference type="PANTHER" id="PTHR18867">
    <property type="entry name" value="RAD50"/>
    <property type="match status" value="1"/>
</dbReference>
<dbReference type="GO" id="GO:0030870">
    <property type="term" value="C:Mre11 complex"/>
    <property type="evidence" value="ECO:0007669"/>
    <property type="project" value="InterPro"/>
</dbReference>
<dbReference type="Gene3D" id="3.40.50.300">
    <property type="entry name" value="P-loop containing nucleotide triphosphate hydrolases"/>
    <property type="match status" value="2"/>
</dbReference>
<dbReference type="SUPFAM" id="SSF52540">
    <property type="entry name" value="P-loop containing nucleoside triphosphate hydrolases"/>
    <property type="match status" value="1"/>
</dbReference>
<protein>
    <recommendedName>
        <fullName evidence="5">DNA repair protein RAD50</fullName>
    </recommendedName>
</protein>
<evidence type="ECO:0000256" key="12">
    <source>
        <dbReference type="ARBA" id="ARBA00022840"/>
    </source>
</evidence>
<dbReference type="eggNOG" id="KOG0962">
    <property type="taxonomic scope" value="Eukaryota"/>
</dbReference>
<proteinExistence type="inferred from homology"/>
<feature type="binding site" evidence="19">
    <location>
        <position position="682"/>
    </location>
    <ligand>
        <name>Zn(2+)</name>
        <dbReference type="ChEBI" id="CHEBI:29105"/>
    </ligand>
</feature>
<dbReference type="FunFam" id="3.40.50.300:FF:000593">
    <property type="entry name" value="DNA repair protein RAD50"/>
    <property type="match status" value="1"/>
</dbReference>
<feature type="coiled-coil region" evidence="20">
    <location>
        <begin position="226"/>
        <end position="371"/>
    </location>
</feature>
<keyword evidence="12" id="KW-0067">ATP-binding</keyword>
<evidence type="ECO:0000256" key="11">
    <source>
        <dbReference type="ARBA" id="ARBA00022833"/>
    </source>
</evidence>
<dbReference type="InterPro" id="IPR027417">
    <property type="entry name" value="P-loop_NTPase"/>
</dbReference>
<evidence type="ECO:0000256" key="17">
    <source>
        <dbReference type="ARBA" id="ARBA00023254"/>
    </source>
</evidence>
<reference evidence="22 23" key="1">
    <citation type="submission" date="2016-08" db="EMBL/GenBank/DDBJ databases">
        <title>Draft genome sequence of allopolyploid Zygosaccharomyces rouxii.</title>
        <authorList>
            <person name="Watanabe J."/>
            <person name="Uehara K."/>
            <person name="Mogi Y."/>
            <person name="Tsukioka Y."/>
        </authorList>
    </citation>
    <scope>NUCLEOTIDE SEQUENCE [LARGE SCALE GENOMIC DNA]</scope>
    <source>
        <strain evidence="22 23">NBRC 110957</strain>
    </source>
</reference>
<evidence type="ECO:0000256" key="5">
    <source>
        <dbReference type="ARBA" id="ARBA00017893"/>
    </source>
</evidence>
<dbReference type="GO" id="GO:0000722">
    <property type="term" value="P:telomere maintenance via recombination"/>
    <property type="evidence" value="ECO:0007669"/>
    <property type="project" value="TreeGrafter"/>
</dbReference>
<dbReference type="GO" id="GO:0046872">
    <property type="term" value="F:metal ion binding"/>
    <property type="evidence" value="ECO:0007669"/>
    <property type="project" value="UniProtKB-UniRule"/>
</dbReference>
<evidence type="ECO:0000256" key="10">
    <source>
        <dbReference type="ARBA" id="ARBA00022801"/>
    </source>
</evidence>
<dbReference type="PROSITE" id="PS51131">
    <property type="entry name" value="ZN_HOOK"/>
    <property type="match status" value="1"/>
</dbReference>
<keyword evidence="11 19" id="KW-0862">Zinc</keyword>
<dbReference type="GO" id="GO:0016887">
    <property type="term" value="F:ATP hydrolysis activity"/>
    <property type="evidence" value="ECO:0007669"/>
    <property type="project" value="InterPro"/>
</dbReference>
<feature type="domain" description="Zinc-hook" evidence="21">
    <location>
        <begin position="632"/>
        <end position="733"/>
    </location>
</feature>
<keyword evidence="8" id="KW-0547">Nucleotide-binding</keyword>
<evidence type="ECO:0000256" key="16">
    <source>
        <dbReference type="ARBA" id="ARBA00023242"/>
    </source>
</evidence>
<evidence type="ECO:0000313" key="23">
    <source>
        <dbReference type="Proteomes" id="UP000187013"/>
    </source>
</evidence>
<dbReference type="NCBIfam" id="TIGR00606">
    <property type="entry name" value="rad50"/>
    <property type="match status" value="1"/>
</dbReference>
<evidence type="ECO:0000256" key="18">
    <source>
        <dbReference type="ARBA" id="ARBA00049360"/>
    </source>
</evidence>
<keyword evidence="10" id="KW-0378">Hydrolase</keyword>
<evidence type="ECO:0000259" key="21">
    <source>
        <dbReference type="PROSITE" id="PS51131"/>
    </source>
</evidence>
<evidence type="ECO:0000313" key="22">
    <source>
        <dbReference type="EMBL" id="GAV50467.1"/>
    </source>
</evidence>
<evidence type="ECO:0000256" key="19">
    <source>
        <dbReference type="PROSITE-ProRule" id="PRU00471"/>
    </source>
</evidence>
<comment type="catalytic activity">
    <reaction evidence="18">
        <text>ATP + H2O = ADP + phosphate + H(+)</text>
        <dbReference type="Rhea" id="RHEA:13065"/>
        <dbReference type="ChEBI" id="CHEBI:15377"/>
        <dbReference type="ChEBI" id="CHEBI:15378"/>
        <dbReference type="ChEBI" id="CHEBI:30616"/>
        <dbReference type="ChEBI" id="CHEBI:43474"/>
        <dbReference type="ChEBI" id="CHEBI:456216"/>
    </reaction>
</comment>
<dbReference type="FunFam" id="3.40.50.300:FF:001195">
    <property type="entry name" value="DNA repair protein rad50"/>
    <property type="match status" value="1"/>
</dbReference>
<keyword evidence="14 20" id="KW-0175">Coiled coil</keyword>
<comment type="caution">
    <text evidence="22">The sequence shown here is derived from an EMBL/GenBank/DDBJ whole genome shotgun (WGS) entry which is preliminary data.</text>
</comment>
<sequence>MSAIYKLSIQGIRSFDSNDRETIQFGKPLTLIVGSNGSGKTTIIECLKYATTGDLPPNSKGGAFVHDPKITGEKDVRAQVKLAFTSANALNMIVTRNIQLLTKKTTATFKTLEGQLVIVNGNGDRNTLGTRSLELDAQVPLYLGVPKAILEYVIFCHQEDSLWPLSEPSNLKKKFDEIFQAMKFTRALDNLKGIKKDMTVDIKLLKQAVEHLKVDKDRSRVMTMNITRLQAKSEEYQAQVKEVEKQLKDITEQSDKLFKSNQDFQKVLSKLESLKNSQQSKLEQIDRLSNSIDPIDLGKEELENLLSNFSSSLTEKEEELRSMEKSLRESKAKAAGIQNKCNSLMQRQGELSASKENHERNKSVLRELQRELQTSYALSGFTENLDDFAHSLKELVHKTENNLLNFTHSNKSELNSSNNELSELNNSLIVQTQRLDYSKMDKQKLASEIQNLELQVDISDFTDEDLEGARQDLNKFSEKLKDWEKQGLVSSISQQIKEKNEQMLILEYEIEELQVKISRTNQQADLFAKLGLLKKSLQDRQLELGKFTQSFKMDSKSKEWGLQCGHDVDMDFKKFYINMQKNLSTKSRQQNELDKKFMEGSLQLTNTEMDLRKNEEFIINATKHLQESLPEDCTIDDYTEVVAEAEASYRTALENLKIHQTTLEFNKKALEVAKTESCCYLCTRKFDDEGFKSSILLRLQEKTDGKFNTILKESLESEKEYLNSLRNLEKDVISLNDSRSRITGLSDKVTDMRNRNVKMREELDTVNKELESMKEDKDHAEKEVRPLVENIVRLRKASNELESDIKSITDELAIYRSSEGKVETVEELQNEQRNKNESLRRLRKEVGQLQDERETKSKEHSNLLNLIREKDLKISEIEKSISMRKNLESDLDNKKNQLKVLEETVKKLEGDVKEGSRKVNSLKVDLERKTHDFEKSLDEKNKEFKAMVLNNERFISINQQVKGFTASVPLEYEKCVAELESAKKQLVDLDHINENMNSGITELAKKLNDSNREKRNLKENLDLMELRADLSSIERQIDELDIQNAEAERDRYQQESMRLRSQFERLSSENAGKLGERKQLQNQIDSMQQQLRTDYKDVDVKYQKQWVELQAKTFVTDDIDTYSNALDSAIMRYHKLKMEDINRIIDELWKRTYSGTDVDTIQLRSEEVGSGVKMKSYNYRVVMFKQDAELDMRGRCSAGQKVLASIIIRLALSETFGVNCGVIALDEPTTNLDEENIESLARSLHNIIELRRHQKNFQLIVITHDEKFLNHMDASQFTDHFFKVKRDDRQKSQIEWVDINKVTD</sequence>
<evidence type="ECO:0000256" key="8">
    <source>
        <dbReference type="ARBA" id="ARBA00022741"/>
    </source>
</evidence>
<dbReference type="InterPro" id="IPR004584">
    <property type="entry name" value="Rad50_eukaryotes"/>
</dbReference>
<evidence type="ECO:0000256" key="9">
    <source>
        <dbReference type="ARBA" id="ARBA00022763"/>
    </source>
</evidence>
<evidence type="ECO:0000256" key="14">
    <source>
        <dbReference type="ARBA" id="ARBA00023054"/>
    </source>
</evidence>